<comment type="subcellular location">
    <subcellularLocation>
        <location evidence="1">Cell membrane</location>
        <topology evidence="1">Multi-pass membrane protein</topology>
    </subcellularLocation>
</comment>
<dbReference type="Proteomes" id="UP000036834">
    <property type="component" value="Unassembled WGS sequence"/>
</dbReference>
<dbReference type="Gene3D" id="1.10.287.950">
    <property type="entry name" value="Methyl-accepting chemotaxis protein"/>
    <property type="match status" value="1"/>
</dbReference>
<dbReference type="Proteomes" id="UP000319578">
    <property type="component" value="Unassembled WGS sequence"/>
</dbReference>
<dbReference type="CDD" id="cd18773">
    <property type="entry name" value="PDC1_HK_sensor"/>
    <property type="match status" value="1"/>
</dbReference>
<reference evidence="16" key="2">
    <citation type="submission" date="2015-07" db="EMBL/GenBank/DDBJ databases">
        <title>MeaNS - Measles Nucleotide Surveillance Program.</title>
        <authorList>
            <person name="Tran T."/>
            <person name="Druce J."/>
        </authorList>
    </citation>
    <scope>NUCLEOTIDE SEQUENCE</scope>
    <source>
        <strain evidence="16">DSM 9887</strain>
    </source>
</reference>
<dbReference type="GO" id="GO:0005886">
    <property type="term" value="C:plasma membrane"/>
    <property type="evidence" value="ECO:0007669"/>
    <property type="project" value="UniProtKB-SubCell"/>
</dbReference>
<dbReference type="PANTHER" id="PTHR32089">
    <property type="entry name" value="METHYL-ACCEPTING CHEMOTAXIS PROTEIN MCPB"/>
    <property type="match status" value="1"/>
</dbReference>
<dbReference type="PANTHER" id="PTHR32089:SF114">
    <property type="entry name" value="METHYL-ACCEPTING CHEMOTAXIS PROTEIN MCPB"/>
    <property type="match status" value="1"/>
</dbReference>
<feature type="domain" description="HAMP" evidence="14">
    <location>
        <begin position="303"/>
        <end position="355"/>
    </location>
</feature>
<feature type="transmembrane region" description="Helical" evidence="12">
    <location>
        <begin position="284"/>
        <end position="306"/>
    </location>
</feature>
<keyword evidence="7 12" id="KW-0472">Membrane</keyword>
<reference evidence="17" key="1">
    <citation type="submission" date="2015-07" db="EMBL/GenBank/DDBJ databases">
        <title>Genome sequencing project for genomic taxonomy and phylogenomics of Bacillus-like bacteria.</title>
        <authorList>
            <person name="Liu B."/>
            <person name="Wang J."/>
            <person name="Zhu Y."/>
            <person name="Liu G."/>
            <person name="Chen Q."/>
            <person name="Chen Z."/>
            <person name="Lan J."/>
            <person name="Che J."/>
            <person name="Ge C."/>
            <person name="Shi H."/>
            <person name="Pan Z."/>
            <person name="Liu X."/>
        </authorList>
    </citation>
    <scope>NUCLEOTIDE SEQUENCE [LARGE SCALE GENOMIC DNA]</scope>
    <source>
        <strain evidence="17">DSM 9887</strain>
    </source>
</reference>
<dbReference type="PATRIC" id="fig|54915.3.peg.6250"/>
<proteinExistence type="inferred from homology"/>
<keyword evidence="3" id="KW-0488">Methylation</keyword>
<evidence type="ECO:0000256" key="11">
    <source>
        <dbReference type="SAM" id="Coils"/>
    </source>
</evidence>
<dbReference type="SMART" id="SM00304">
    <property type="entry name" value="HAMP"/>
    <property type="match status" value="1"/>
</dbReference>
<reference evidence="15 18" key="3">
    <citation type="submission" date="2019-06" db="EMBL/GenBank/DDBJ databases">
        <title>Whole genome shotgun sequence of Brevibacillus reuszeri NBRC 15719.</title>
        <authorList>
            <person name="Hosoyama A."/>
            <person name="Uohara A."/>
            <person name="Ohji S."/>
            <person name="Ichikawa N."/>
        </authorList>
    </citation>
    <scope>NUCLEOTIDE SEQUENCE [LARGE SCALE GENOMIC DNA]</scope>
    <source>
        <strain evidence="15 18">NBRC 15719</strain>
    </source>
</reference>
<evidence type="ECO:0000313" key="16">
    <source>
        <dbReference type="EMBL" id="KNB73203.1"/>
    </source>
</evidence>
<dbReference type="STRING" id="54915.ADS79_04310"/>
<dbReference type="Gene3D" id="3.30.450.20">
    <property type="entry name" value="PAS domain"/>
    <property type="match status" value="2"/>
</dbReference>
<dbReference type="GO" id="GO:0006935">
    <property type="term" value="P:chemotaxis"/>
    <property type="evidence" value="ECO:0007669"/>
    <property type="project" value="UniProtKB-KW"/>
</dbReference>
<dbReference type="Pfam" id="PF00015">
    <property type="entry name" value="MCPsignal"/>
    <property type="match status" value="1"/>
</dbReference>
<keyword evidence="11" id="KW-0175">Coiled coil</keyword>
<evidence type="ECO:0000256" key="1">
    <source>
        <dbReference type="ARBA" id="ARBA00004651"/>
    </source>
</evidence>
<evidence type="ECO:0000256" key="2">
    <source>
        <dbReference type="ARBA" id="ARBA00022475"/>
    </source>
</evidence>
<keyword evidence="18" id="KW-1185">Reference proteome</keyword>
<gene>
    <name evidence="16" type="ORF">ADS79_04310</name>
    <name evidence="15" type="ORF">BRE01_21490</name>
</gene>
<evidence type="ECO:0000259" key="14">
    <source>
        <dbReference type="PROSITE" id="PS50885"/>
    </source>
</evidence>
<dbReference type="SUPFAM" id="SSF58104">
    <property type="entry name" value="Methyl-accepting chemotaxis protein (MCP) signaling domain"/>
    <property type="match status" value="1"/>
</dbReference>
<evidence type="ECO:0000256" key="4">
    <source>
        <dbReference type="ARBA" id="ARBA00022500"/>
    </source>
</evidence>
<feature type="coiled-coil region" evidence="11">
    <location>
        <begin position="522"/>
        <end position="556"/>
    </location>
</feature>
<comment type="caution">
    <text evidence="16">The sequence shown here is derived from an EMBL/GenBank/DDBJ whole genome shotgun (WGS) entry which is preliminary data.</text>
</comment>
<evidence type="ECO:0000313" key="17">
    <source>
        <dbReference type="Proteomes" id="UP000036834"/>
    </source>
</evidence>
<evidence type="ECO:0000313" key="15">
    <source>
        <dbReference type="EMBL" id="GED68447.1"/>
    </source>
</evidence>
<comment type="similarity">
    <text evidence="9">Belongs to the methyl-accepting chemotaxis (MCP) protein family.</text>
</comment>
<dbReference type="AlphaFoldDB" id="A0A0K9YWZ3"/>
<protein>
    <submittedName>
        <fullName evidence="15 16">Chemotaxis protein</fullName>
    </submittedName>
</protein>
<evidence type="ECO:0000256" key="9">
    <source>
        <dbReference type="ARBA" id="ARBA00029447"/>
    </source>
</evidence>
<keyword evidence="5 12" id="KW-0812">Transmembrane</keyword>
<sequence>MKLWQRKWFRSNFKTKLISAFLLILIVPSLVIGTLAYNTAKREIEAQIMKSASDNVNLVDSIIDNTIEPKMKDADYLATLIKESQYTQAEASEVQDYLDLYMGMHPETASISVGTEAGKYIRSPKQEVKADFDPRTRDWYIKAMENKGAAIITEPYISSVTGNVVLTIAKATTDGSGVVAITLGIEQIKDVSTAVKIGTNGYIMILDKNKKFVVHPMMAAGTDTTESFYDQLYQENEGKLKYELGQKENEMFFTTNKVTGWKVAGAMYTSEVDESAQPIFTNTFLTIVICMLAGGSLMTIILRSIIQSIRTIKVNAVRVSEGVLTEKIEVRSHDEIGELGHAFNTMQDNLRTLIQDVEARAELVAASSEQLTASAEQTSSATELVATAVQEVAASAEKQTAGIDHNVDSLQEISTGVTRIVESVHLLSDLSNHTTNQANEGGNSVNLVMGQMNSIHESVEKSDQMIKSLYDRSKEISSISEVISGISQQTNLLALNAAIEAARAGEHGKGFAVVATEVRLLAEQSQESAKQISELITEIQKETKESVENMEKVKQDVANGLELSTNTIHKFEQIMESTKQTTPHIDEVSVVAQQIVAAVQEVKETANQLAMIAKGNAETAEEVAASTEEQLASMQEISASAQSLSALSEELKVLINKFTY</sequence>
<dbReference type="CDD" id="cd06225">
    <property type="entry name" value="HAMP"/>
    <property type="match status" value="1"/>
</dbReference>
<name>A0A0K9YWZ3_9BACL</name>
<dbReference type="CDD" id="cd11386">
    <property type="entry name" value="MCP_signal"/>
    <property type="match status" value="1"/>
</dbReference>
<dbReference type="EMBL" id="LGIQ01000005">
    <property type="protein sequence ID" value="KNB73203.1"/>
    <property type="molecule type" value="Genomic_DNA"/>
</dbReference>
<dbReference type="InterPro" id="IPR033479">
    <property type="entry name" value="dCache_1"/>
</dbReference>
<dbReference type="InterPro" id="IPR004089">
    <property type="entry name" value="MCPsignal_dom"/>
</dbReference>
<dbReference type="InterPro" id="IPR003660">
    <property type="entry name" value="HAMP_dom"/>
</dbReference>
<keyword evidence="4" id="KW-0145">Chemotaxis</keyword>
<evidence type="ECO:0000259" key="13">
    <source>
        <dbReference type="PROSITE" id="PS50111"/>
    </source>
</evidence>
<evidence type="ECO:0000256" key="3">
    <source>
        <dbReference type="ARBA" id="ARBA00022481"/>
    </source>
</evidence>
<evidence type="ECO:0000256" key="8">
    <source>
        <dbReference type="ARBA" id="ARBA00023224"/>
    </source>
</evidence>
<dbReference type="OrthoDB" id="243053at2"/>
<dbReference type="GO" id="GO:0007165">
    <property type="term" value="P:signal transduction"/>
    <property type="evidence" value="ECO:0007669"/>
    <property type="project" value="UniProtKB-KW"/>
</dbReference>
<evidence type="ECO:0000256" key="10">
    <source>
        <dbReference type="PROSITE-ProRule" id="PRU00284"/>
    </source>
</evidence>
<accession>A0A0K9YWZ3</accession>
<dbReference type="PROSITE" id="PS50885">
    <property type="entry name" value="HAMP"/>
    <property type="match status" value="1"/>
</dbReference>
<dbReference type="EMBL" id="BJON01000008">
    <property type="protein sequence ID" value="GED68447.1"/>
    <property type="molecule type" value="Genomic_DNA"/>
</dbReference>
<keyword evidence="2" id="KW-1003">Cell membrane</keyword>
<evidence type="ECO:0000313" key="18">
    <source>
        <dbReference type="Proteomes" id="UP000319578"/>
    </source>
</evidence>
<dbReference type="InterPro" id="IPR029151">
    <property type="entry name" value="Sensor-like_sf"/>
</dbReference>
<evidence type="ECO:0000256" key="12">
    <source>
        <dbReference type="SAM" id="Phobius"/>
    </source>
</evidence>
<keyword evidence="6 12" id="KW-1133">Transmembrane helix</keyword>
<dbReference type="Pfam" id="PF00672">
    <property type="entry name" value="HAMP"/>
    <property type="match status" value="1"/>
</dbReference>
<dbReference type="CDD" id="cd12912">
    <property type="entry name" value="PDC2_MCP_like"/>
    <property type="match status" value="1"/>
</dbReference>
<dbReference type="SMART" id="SM00283">
    <property type="entry name" value="MA"/>
    <property type="match status" value="1"/>
</dbReference>
<dbReference type="SUPFAM" id="SSF103190">
    <property type="entry name" value="Sensory domain-like"/>
    <property type="match status" value="1"/>
</dbReference>
<dbReference type="Pfam" id="PF02743">
    <property type="entry name" value="dCache_1"/>
    <property type="match status" value="1"/>
</dbReference>
<evidence type="ECO:0000256" key="5">
    <source>
        <dbReference type="ARBA" id="ARBA00022692"/>
    </source>
</evidence>
<evidence type="ECO:0000256" key="7">
    <source>
        <dbReference type="ARBA" id="ARBA00023136"/>
    </source>
</evidence>
<dbReference type="PROSITE" id="PS50111">
    <property type="entry name" value="CHEMOTAXIS_TRANSDUC_2"/>
    <property type="match status" value="1"/>
</dbReference>
<evidence type="ECO:0000256" key="6">
    <source>
        <dbReference type="ARBA" id="ARBA00022989"/>
    </source>
</evidence>
<dbReference type="RefSeq" id="WP_049737196.1">
    <property type="nucleotide sequence ID" value="NZ_BJON01000008.1"/>
</dbReference>
<organism evidence="16 17">
    <name type="scientific">Brevibacillus reuszeri</name>
    <dbReference type="NCBI Taxonomy" id="54915"/>
    <lineage>
        <taxon>Bacteria</taxon>
        <taxon>Bacillati</taxon>
        <taxon>Bacillota</taxon>
        <taxon>Bacilli</taxon>
        <taxon>Bacillales</taxon>
        <taxon>Paenibacillaceae</taxon>
        <taxon>Brevibacillus</taxon>
    </lineage>
</organism>
<feature type="domain" description="Methyl-accepting transducer" evidence="13">
    <location>
        <begin position="374"/>
        <end position="610"/>
    </location>
</feature>
<keyword evidence="8 10" id="KW-0807">Transducer</keyword>